<name>A0A6F8T0B4_9GAMM</name>
<dbReference type="Proteomes" id="UP000502894">
    <property type="component" value="Chromosome"/>
</dbReference>
<reference evidence="1" key="1">
    <citation type="journal article" date="2020" name="Microbiol. Resour. Announc.">
        <title>Complete Genome Sequence of Novel Psychrotolerant Legionella Strain TUM19329, Isolated from Antarctic Lake Sediment.</title>
        <authorList>
            <person name="Shimada S."/>
            <person name="Nakai R."/>
            <person name="Aoki K."/>
            <person name="Shimoeda N."/>
            <person name="Ohno G."/>
            <person name="Miyazaki Y."/>
            <person name="Kudoh S."/>
            <person name="Imura S."/>
            <person name="Watanabe K."/>
            <person name="Ishii Y."/>
            <person name="Tateda K."/>
        </authorList>
    </citation>
    <scope>NUCLEOTIDE SEQUENCE [LARGE SCALE GENOMIC DNA]</scope>
    <source>
        <strain evidence="1">TUM19329</strain>
    </source>
</reference>
<keyword evidence="2" id="KW-1185">Reference proteome</keyword>
<proteinExistence type="predicted"/>
<dbReference type="AlphaFoldDB" id="A0A6F8T0B4"/>
<dbReference type="EMBL" id="AP022839">
    <property type="protein sequence ID" value="BCA93901.1"/>
    <property type="molecule type" value="Genomic_DNA"/>
</dbReference>
<evidence type="ECO:0000313" key="1">
    <source>
        <dbReference type="EMBL" id="BCA93901.1"/>
    </source>
</evidence>
<protein>
    <submittedName>
        <fullName evidence="1">Uncharacterized protein</fullName>
    </submittedName>
</protein>
<dbReference type="RefSeq" id="WP_173235810.1">
    <property type="nucleotide sequence ID" value="NZ_AP022839.1"/>
</dbReference>
<sequence>MAAQYSNRQFFRKTPNLYLAKFFEAKGIQLDVNVSQLKEQDSDTLQSAFNKLFPNQITNIEAEFQDVNALACEGGILALVDEASFHNDDAFIEEIAAIDGFHAKAIWAFLNKPSYWRGAAMFLHADNISASYWKKRNDFLNLPPQLEDCDTDALATAISSYFSCREGRGKNCIVESYRRNQKEYLFAYPEDFAQTAIEWVEGALKNQAHHPAFEIIFVYCEAEGSLDIYAPKNGKAVPDLQELFAKHILKLDGLSEWQKDRRVYELNPVLENGFEFKIEPTSGITSVLVTSLRVTLKGDRKKRIVVEADPYKDNRSVHSLLERLNLSPYDVTQLSLKVTFEPVGGAKAKSRRVNITYPNSCALNHDGNDLKIRQMLVLSGLEPKAVTA</sequence>
<organism evidence="1 2">
    <name type="scientific">Legionella antarctica</name>
    <dbReference type="NCBI Taxonomy" id="2708020"/>
    <lineage>
        <taxon>Bacteria</taxon>
        <taxon>Pseudomonadati</taxon>
        <taxon>Pseudomonadota</taxon>
        <taxon>Gammaproteobacteria</taxon>
        <taxon>Legionellales</taxon>
        <taxon>Legionellaceae</taxon>
        <taxon>Legionella</taxon>
    </lineage>
</organism>
<gene>
    <name evidence="1" type="ORF">TUM19329_02620</name>
</gene>
<dbReference type="KEGG" id="lant:TUM19329_02620"/>
<accession>A0A6F8T0B4</accession>
<evidence type="ECO:0000313" key="2">
    <source>
        <dbReference type="Proteomes" id="UP000502894"/>
    </source>
</evidence>